<feature type="transmembrane region" description="Helical" evidence="6">
    <location>
        <begin position="104"/>
        <end position="122"/>
    </location>
</feature>
<feature type="compositionally biased region" description="Basic and acidic residues" evidence="5">
    <location>
        <begin position="451"/>
        <end position="461"/>
    </location>
</feature>
<evidence type="ECO:0000313" key="9">
    <source>
        <dbReference type="Proteomes" id="UP000605986"/>
    </source>
</evidence>
<keyword evidence="9" id="KW-1185">Reference proteome</keyword>
<feature type="transmembrane region" description="Helical" evidence="6">
    <location>
        <begin position="378"/>
        <end position="398"/>
    </location>
</feature>
<feature type="transmembrane region" description="Helical" evidence="6">
    <location>
        <begin position="340"/>
        <end position="358"/>
    </location>
</feature>
<feature type="transmembrane region" description="Helical" evidence="6">
    <location>
        <begin position="179"/>
        <end position="204"/>
    </location>
</feature>
<feature type="transmembrane region" description="Helical" evidence="6">
    <location>
        <begin position="28"/>
        <end position="47"/>
    </location>
</feature>
<comment type="caution">
    <text evidence="8">The sequence shown here is derived from an EMBL/GenBank/DDBJ whole genome shotgun (WGS) entry which is preliminary data.</text>
</comment>
<dbReference type="EMBL" id="JAADJG010000536">
    <property type="protein sequence ID" value="KAF4445101.1"/>
    <property type="molecule type" value="Genomic_DNA"/>
</dbReference>
<dbReference type="Gene3D" id="1.20.1070.10">
    <property type="entry name" value="Rhodopsin 7-helix transmembrane proteins"/>
    <property type="match status" value="1"/>
</dbReference>
<dbReference type="PANTHER" id="PTHR23112">
    <property type="entry name" value="G PROTEIN-COUPLED RECEPTOR 157-RELATED"/>
    <property type="match status" value="1"/>
</dbReference>
<evidence type="ECO:0000256" key="6">
    <source>
        <dbReference type="SAM" id="Phobius"/>
    </source>
</evidence>
<dbReference type="GO" id="GO:0007189">
    <property type="term" value="P:adenylate cyclase-activating G protein-coupled receptor signaling pathway"/>
    <property type="evidence" value="ECO:0007669"/>
    <property type="project" value="TreeGrafter"/>
</dbReference>
<evidence type="ECO:0000313" key="8">
    <source>
        <dbReference type="EMBL" id="KAF4445101.1"/>
    </source>
</evidence>
<dbReference type="GO" id="GO:0004930">
    <property type="term" value="F:G protein-coupled receptor activity"/>
    <property type="evidence" value="ECO:0007669"/>
    <property type="project" value="TreeGrafter"/>
</dbReference>
<dbReference type="InterPro" id="IPR010916">
    <property type="entry name" value="TonB_box_CS"/>
</dbReference>
<name>A0A8H4K855_9HYPO</name>
<feature type="transmembrane region" description="Helical" evidence="6">
    <location>
        <begin position="129"/>
        <end position="151"/>
    </location>
</feature>
<dbReference type="Proteomes" id="UP000605986">
    <property type="component" value="Unassembled WGS sequence"/>
</dbReference>
<feature type="transmembrane region" description="Helical" evidence="6">
    <location>
        <begin position="56"/>
        <end position="76"/>
    </location>
</feature>
<organism evidence="8 9">
    <name type="scientific">Fusarium austroafricanum</name>
    <dbReference type="NCBI Taxonomy" id="2364996"/>
    <lineage>
        <taxon>Eukaryota</taxon>
        <taxon>Fungi</taxon>
        <taxon>Dikarya</taxon>
        <taxon>Ascomycota</taxon>
        <taxon>Pezizomycotina</taxon>
        <taxon>Sordariomycetes</taxon>
        <taxon>Hypocreomycetidae</taxon>
        <taxon>Hypocreales</taxon>
        <taxon>Nectriaceae</taxon>
        <taxon>Fusarium</taxon>
        <taxon>Fusarium concolor species complex</taxon>
    </lineage>
</organism>
<evidence type="ECO:0000259" key="7">
    <source>
        <dbReference type="PROSITE" id="PS50261"/>
    </source>
</evidence>
<keyword evidence="2 6" id="KW-0812">Transmembrane</keyword>
<proteinExistence type="predicted"/>
<evidence type="ECO:0000256" key="1">
    <source>
        <dbReference type="ARBA" id="ARBA00004141"/>
    </source>
</evidence>
<dbReference type="PROSITE" id="PS00430">
    <property type="entry name" value="TONB_DEPENDENT_REC_1"/>
    <property type="match status" value="1"/>
</dbReference>
<sequence>MSHKFIAGRGSDILDEGQRNTLVLLERIGGSVSLVAVLLIFVAYALVPRVRNVQNTFIVFASVANVGASIASIIAMDGLELGVASPLCQAQSFMFHMFMQSDPWWSLAMAFNVFLVFFFRASPDSFRKWWWVYCLICYGGPFAIAIALLLVRNPNRGLVFGQATIWCWVNRDWENIRIYTYYMLIWVCIAGSIVFYFMVGYHVFHTRNQLKSLSASKSREPAPEPLQSQTQRQVDFLSVPQDCFYGTIVTEVQVVHSTASANHLPNEPKPAYAAHTSSPQVSFDEPPAAVQGSNSHYFSTSISPGVARTERTNASPLRRITSATNRTINKFVIDDPIKRAYLRTSFLFALSVLVTWIPSSLNRIHSWLVGTSPYEYHVATAAVLPLQGLWNAVIFFVTSGGPLREWVRNLGQQQQPQMEEREMVETRVDQDEHFERSGESLLDDTDSGSDVELRRMEEAPGKRSASL</sequence>
<dbReference type="OrthoDB" id="18453at2759"/>
<dbReference type="GO" id="GO:0007166">
    <property type="term" value="P:cell surface receptor signaling pathway"/>
    <property type="evidence" value="ECO:0007669"/>
    <property type="project" value="InterPro"/>
</dbReference>
<dbReference type="GO" id="GO:0005886">
    <property type="term" value="C:plasma membrane"/>
    <property type="evidence" value="ECO:0007669"/>
    <property type="project" value="TreeGrafter"/>
</dbReference>
<evidence type="ECO:0000256" key="4">
    <source>
        <dbReference type="ARBA" id="ARBA00023136"/>
    </source>
</evidence>
<dbReference type="PROSITE" id="PS50261">
    <property type="entry name" value="G_PROTEIN_RECEP_F2_4"/>
    <property type="match status" value="1"/>
</dbReference>
<gene>
    <name evidence="8" type="ORF">F53441_10943</name>
</gene>
<dbReference type="PANTHER" id="PTHR23112:SF0">
    <property type="entry name" value="TRANSMEMBRANE PROTEIN 116"/>
    <property type="match status" value="1"/>
</dbReference>
<protein>
    <recommendedName>
        <fullName evidence="7">G-protein coupled receptors family 2 profile 2 domain-containing protein</fullName>
    </recommendedName>
</protein>
<evidence type="ECO:0000256" key="5">
    <source>
        <dbReference type="SAM" id="MobiDB-lite"/>
    </source>
</evidence>
<dbReference type="InterPro" id="IPR017981">
    <property type="entry name" value="GPCR_2-like_7TM"/>
</dbReference>
<comment type="subcellular location">
    <subcellularLocation>
        <location evidence="1">Membrane</location>
        <topology evidence="1">Multi-pass membrane protein</topology>
    </subcellularLocation>
</comment>
<feature type="region of interest" description="Disordered" evidence="5">
    <location>
        <begin position="411"/>
        <end position="467"/>
    </location>
</feature>
<evidence type="ECO:0000256" key="3">
    <source>
        <dbReference type="ARBA" id="ARBA00022989"/>
    </source>
</evidence>
<keyword evidence="3 6" id="KW-1133">Transmembrane helix</keyword>
<keyword evidence="4 6" id="KW-0472">Membrane</keyword>
<feature type="domain" description="G-protein coupled receptors family 2 profile 2" evidence="7">
    <location>
        <begin position="22"/>
        <end position="212"/>
    </location>
</feature>
<accession>A0A8H4K855</accession>
<reference evidence="8" key="1">
    <citation type="submission" date="2020-01" db="EMBL/GenBank/DDBJ databases">
        <title>Identification and distribution of gene clusters putatively required for synthesis of sphingolipid metabolism inhibitors in phylogenetically diverse species of the filamentous fungus Fusarium.</title>
        <authorList>
            <person name="Kim H.-S."/>
            <person name="Busman M."/>
            <person name="Brown D.W."/>
            <person name="Divon H."/>
            <person name="Uhlig S."/>
            <person name="Proctor R.H."/>
        </authorList>
    </citation>
    <scope>NUCLEOTIDE SEQUENCE</scope>
    <source>
        <strain evidence="8">NRRL 53441</strain>
    </source>
</reference>
<evidence type="ECO:0000256" key="2">
    <source>
        <dbReference type="ARBA" id="ARBA00022692"/>
    </source>
</evidence>
<feature type="compositionally biased region" description="Basic and acidic residues" evidence="5">
    <location>
        <begin position="418"/>
        <end position="438"/>
    </location>
</feature>
<dbReference type="AlphaFoldDB" id="A0A8H4K855"/>
<dbReference type="SUPFAM" id="SSF81321">
    <property type="entry name" value="Family A G protein-coupled receptor-like"/>
    <property type="match status" value="1"/>
</dbReference>